<protein>
    <submittedName>
        <fullName evidence="2">Uncharacterized protein</fullName>
    </submittedName>
</protein>
<organism evidence="2 3">
    <name type="scientific">Ataeniobius toweri</name>
    <dbReference type="NCBI Taxonomy" id="208326"/>
    <lineage>
        <taxon>Eukaryota</taxon>
        <taxon>Metazoa</taxon>
        <taxon>Chordata</taxon>
        <taxon>Craniata</taxon>
        <taxon>Vertebrata</taxon>
        <taxon>Euteleostomi</taxon>
        <taxon>Actinopterygii</taxon>
        <taxon>Neopterygii</taxon>
        <taxon>Teleostei</taxon>
        <taxon>Neoteleostei</taxon>
        <taxon>Acanthomorphata</taxon>
        <taxon>Ovalentaria</taxon>
        <taxon>Atherinomorphae</taxon>
        <taxon>Cyprinodontiformes</taxon>
        <taxon>Goodeidae</taxon>
        <taxon>Ataeniobius</taxon>
    </lineage>
</organism>
<sequence>MGCRELFSHSFGPMTGRDCQNKPACRCVDRADTRASQRGDVWKKKAGSISRPPVESHLKTERQIQQENTDSLHSFTTLVGIINKMLIPPYFNPAGCRSQPDHTTESSAVETRAVAAPQHQQYGKRGRTVRLTQLLTPQKT</sequence>
<dbReference type="Proteomes" id="UP001345963">
    <property type="component" value="Unassembled WGS sequence"/>
</dbReference>
<name>A0ABU7C4V7_9TELE</name>
<evidence type="ECO:0000313" key="3">
    <source>
        <dbReference type="Proteomes" id="UP001345963"/>
    </source>
</evidence>
<reference evidence="2 3" key="1">
    <citation type="submission" date="2021-07" db="EMBL/GenBank/DDBJ databases">
        <authorList>
            <person name="Palmer J.M."/>
        </authorList>
    </citation>
    <scope>NUCLEOTIDE SEQUENCE [LARGE SCALE GENOMIC DNA]</scope>
    <source>
        <strain evidence="2 3">AT_MEX2019</strain>
        <tissue evidence="2">Muscle</tissue>
    </source>
</reference>
<evidence type="ECO:0000256" key="1">
    <source>
        <dbReference type="SAM" id="MobiDB-lite"/>
    </source>
</evidence>
<evidence type="ECO:0000313" key="2">
    <source>
        <dbReference type="EMBL" id="MED6257937.1"/>
    </source>
</evidence>
<comment type="caution">
    <text evidence="2">The sequence shown here is derived from an EMBL/GenBank/DDBJ whole genome shotgun (WGS) entry which is preliminary data.</text>
</comment>
<accession>A0ABU7C4V7</accession>
<dbReference type="EMBL" id="JAHUTI010079751">
    <property type="protein sequence ID" value="MED6257937.1"/>
    <property type="molecule type" value="Genomic_DNA"/>
</dbReference>
<feature type="region of interest" description="Disordered" evidence="1">
    <location>
        <begin position="38"/>
        <end position="57"/>
    </location>
</feature>
<proteinExistence type="predicted"/>
<gene>
    <name evidence="2" type="ORF">ATANTOWER_000762</name>
</gene>
<keyword evidence="3" id="KW-1185">Reference proteome</keyword>